<organism evidence="1">
    <name type="scientific">Fusarium oxysporum Fo47</name>
    <dbReference type="NCBI Taxonomy" id="660027"/>
    <lineage>
        <taxon>Eukaryota</taxon>
        <taxon>Fungi</taxon>
        <taxon>Dikarya</taxon>
        <taxon>Ascomycota</taxon>
        <taxon>Pezizomycotina</taxon>
        <taxon>Sordariomycetes</taxon>
        <taxon>Hypocreomycetidae</taxon>
        <taxon>Hypocreales</taxon>
        <taxon>Nectriaceae</taxon>
        <taxon>Fusarium</taxon>
        <taxon>Fusarium oxysporum species complex</taxon>
    </lineage>
</organism>
<accession>W9KE59</accession>
<evidence type="ECO:0000313" key="1">
    <source>
        <dbReference type="EMBL" id="EWZ42651.1"/>
    </source>
</evidence>
<name>W9KE59_FUSOX</name>
<protein>
    <submittedName>
        <fullName evidence="1">Uncharacterized protein</fullName>
    </submittedName>
</protein>
<dbReference type="VEuPathDB" id="FungiDB:FOZG_07504"/>
<reference evidence="1" key="2">
    <citation type="submission" date="2012-06" db="EMBL/GenBank/DDBJ databases">
        <title>Annotation of the Genome Sequence of Fusarium oxysporum Fo47.</title>
        <authorList>
            <consortium name="The Broad Institute Genomics Platform"/>
            <person name="Ma L.-J."/>
            <person name="Corby-Kistler H."/>
            <person name="Broz K."/>
            <person name="Gale L.R."/>
            <person name="Jonkers W."/>
            <person name="O'Donnell K."/>
            <person name="Ploetz R."/>
            <person name="Steinberg C."/>
            <person name="Schwartz D.C."/>
            <person name="VanEtten H."/>
            <person name="Zhou S."/>
            <person name="Young S.K."/>
            <person name="Zeng Q."/>
            <person name="Gargeya S."/>
            <person name="Fitzgerald M."/>
            <person name="Abouelleil A."/>
            <person name="Alvarado L."/>
            <person name="Chapman S.B."/>
            <person name="Gainer-Dewar J."/>
            <person name="Goldberg J."/>
            <person name="Griggs A."/>
            <person name="Gujja S."/>
            <person name="Hansen M."/>
            <person name="Howarth C."/>
            <person name="Imamovic A."/>
            <person name="Ireland A."/>
            <person name="Larimer J."/>
            <person name="McCowan C."/>
            <person name="Murphy C."/>
            <person name="Pearson M."/>
            <person name="Poon T.W."/>
            <person name="Priest M."/>
            <person name="Roberts A."/>
            <person name="Saif S."/>
            <person name="Shea T."/>
            <person name="Sykes S."/>
            <person name="Wortman J."/>
            <person name="Nusbaum C."/>
            <person name="Birren B."/>
        </authorList>
    </citation>
    <scope>NUCLEOTIDE SEQUENCE</scope>
    <source>
        <strain evidence="1">Fo47</strain>
    </source>
</reference>
<proteinExistence type="predicted"/>
<gene>
    <name evidence="1" type="ORF">FOZG_07504</name>
</gene>
<sequence>MGGDTGTSAGKLHEPSFVSWVKRRWSVTVIVTFSRSESEKLPSLALPLIVLAVVLMSESRAAFGEPKVVRRRVCHAMPHAGQHNSMQNGNIRLTMIEAFASDITRFRKG</sequence>
<reference evidence="1" key="1">
    <citation type="submission" date="2011-06" db="EMBL/GenBank/DDBJ databases">
        <title>The Genome Sequence of Fusarium oxysporum Fo47.</title>
        <authorList>
            <consortium name="The Broad Institute Genome Sequencing Platform"/>
            <person name="Ma L.-J."/>
            <person name="Gale L.R."/>
            <person name="Schwartz D.C."/>
            <person name="Zhou S."/>
            <person name="Corby-Kistler H."/>
            <person name="Young S.K."/>
            <person name="Zeng Q."/>
            <person name="Gargeya S."/>
            <person name="Fitzgerald M."/>
            <person name="Haas B."/>
            <person name="Abouelleil A."/>
            <person name="Alvarado L."/>
            <person name="Arachchi H.M."/>
            <person name="Berlin A."/>
            <person name="Brown A."/>
            <person name="Chapman S.B."/>
            <person name="Chen Z."/>
            <person name="Dunbar C."/>
            <person name="Freedman E."/>
            <person name="Gearin G."/>
            <person name="Gellesch M."/>
            <person name="Goldberg J."/>
            <person name="Griggs A."/>
            <person name="Gujja S."/>
            <person name="Heiman D."/>
            <person name="Howarth C."/>
            <person name="Larson L."/>
            <person name="Lui A."/>
            <person name="MacDonald P.J.P."/>
            <person name="Mehta T."/>
            <person name="Montmayeur A."/>
            <person name="Murphy C."/>
            <person name="Neiman D."/>
            <person name="Pearson M."/>
            <person name="Priest M."/>
            <person name="Roberts A."/>
            <person name="Saif S."/>
            <person name="Shea T."/>
            <person name="Shenoy N."/>
            <person name="Sisk P."/>
            <person name="Stolte C."/>
            <person name="Sykes S."/>
            <person name="Wortman J."/>
            <person name="Nusbaum C."/>
            <person name="Birren B."/>
        </authorList>
    </citation>
    <scope>NUCLEOTIDE SEQUENCE [LARGE SCALE GENOMIC DNA]</scope>
    <source>
        <strain evidence="1">Fo47</strain>
    </source>
</reference>
<dbReference type="EMBL" id="JH717899">
    <property type="protein sequence ID" value="EWZ42651.1"/>
    <property type="molecule type" value="Genomic_DNA"/>
</dbReference>
<dbReference type="HOGENOM" id="CLU_2184050_0_0_1"/>
<dbReference type="AlphaFoldDB" id="W9KE59"/>
<dbReference type="Proteomes" id="UP000030766">
    <property type="component" value="Unassembled WGS sequence"/>
</dbReference>